<feature type="domain" description="PH" evidence="3">
    <location>
        <begin position="424"/>
        <end position="522"/>
    </location>
</feature>
<sequence length="1093" mass="122852">MAANTTMMQGEVLMRQGIIGNREKVFIELKENSDFIVYNDPLKTLEIFKFKSTICWVSSTAVTEKGVFVINDSQNCCVFFFETGTQKCLERWLETFQNTGWKLSIAVNSSDDQNKKNNNNELYQHEPKRGNQLLNRSHDQSISFDPSQLKYESLSLSSSCHFNGLEMIDGHHTINNSTGTVTFQNTGVVGEQERKPSMERSVSLPSLLQPDFLTQTATKTSNKDGGGDVLQTQDISQNEVKLRQPIDEKQDGSGVRLRAQNNLYRRSNAAESGYCSKESLLITEAEKSLPSPSKSKQFILEVPYTNNDTNHRLSSSNSSSVFGEDKQSPTPNGLKESQKYFVNNSDHNGIGTLHLDEEEDIFDTKGIIREAAINHFDQENENEATPKMEKKASVSQLFSNIKSKFGSTSSRKRVKKTTKSFTSDASYSSRLLWKHNGEWLDRWFNYTDGILAGYKDPTTAKPAEISIDVRTCKLTTLCHRQSIVKDLNLFQLTTPDELSHIFISWNEDQYRSWLECLSLAVELKDELYGLRFEHPTNGFCIEDTGETDIIPYVRSPESESIKVTTSSSSEASGRSGHHGRVDSIDSGNDGDESGLESSLSSSKRMTDIRRAKSEKIDKKIRGPRISEGELVKSKSTSKIDLFRKFSHESTSTDNDVLSPTIEFNGHPLTASLNVPTEIGKKKQRGSFIQKKFGFFDSKSKKDDKVSTPTIDNSKRVNSKSSLSSQSMQSSNMAVSPPKDIETSDNHSYKRPNSLDISSVSTLSTWEGFGGAQTRFKKMSCGSEDDMSSTYSAPSVIDDKVSEDVEDALREETLLRKRRNSLTLERTQIVSKLDVLREADNLITNTINNNLNQQNSSKKHSKVSFSSQPIEKTEELVVDSEKKKAKITLLEEKIDNIDCEIEDIDKRIFNQRVLASDDKQWTQQKHSKPFTKLRLNPKTRALYDMNSQSFESLSSSASRESTISRGDHIDSSSRPPVKNHFIKPKPIQIPKTPDSEDGGHSNSSWNGMEELMITAQRLESTSSNGTEEIKQSSPVGIWRSKSLGSVELLKNKSMRMDINQNNTSASTIIEDFEKFSEMLTNQSKVKQPQQPIDV</sequence>
<reference evidence="4" key="1">
    <citation type="submission" date="2021-01" db="UniProtKB">
        <authorList>
            <consortium name="EnsemblMetazoa"/>
        </authorList>
    </citation>
    <scope>IDENTIFICATION</scope>
</reference>
<dbReference type="GeneID" id="136822116"/>
<keyword evidence="1" id="KW-0175">Coiled coil</keyword>
<feature type="region of interest" description="Disordered" evidence="2">
    <location>
        <begin position="952"/>
        <end position="1004"/>
    </location>
</feature>
<feature type="region of interest" description="Disordered" evidence="2">
    <location>
        <begin position="698"/>
        <end position="753"/>
    </location>
</feature>
<dbReference type="Gene3D" id="2.30.29.30">
    <property type="entry name" value="Pleckstrin-homology domain (PH domain)/Phosphotyrosine-binding domain (PTB)"/>
    <property type="match status" value="1"/>
</dbReference>
<evidence type="ECO:0000313" key="4">
    <source>
        <dbReference type="EnsemblMetazoa" id="CLYHEMP010669.1"/>
    </source>
</evidence>
<dbReference type="InterPro" id="IPR011993">
    <property type="entry name" value="PH-like_dom_sf"/>
</dbReference>
<organism evidence="4 5">
    <name type="scientific">Clytia hemisphaerica</name>
    <dbReference type="NCBI Taxonomy" id="252671"/>
    <lineage>
        <taxon>Eukaryota</taxon>
        <taxon>Metazoa</taxon>
        <taxon>Cnidaria</taxon>
        <taxon>Hydrozoa</taxon>
        <taxon>Hydroidolina</taxon>
        <taxon>Leptothecata</taxon>
        <taxon>Obeliida</taxon>
        <taxon>Clytiidae</taxon>
        <taxon>Clytia</taxon>
    </lineage>
</organism>
<dbReference type="OrthoDB" id="10679719at2759"/>
<dbReference type="RefSeq" id="XP_066934439.1">
    <property type="nucleotide sequence ID" value="XM_067078338.1"/>
</dbReference>
<dbReference type="EnsemblMetazoa" id="CLYHEMT010669.1">
    <property type="protein sequence ID" value="CLYHEMP010669.1"/>
    <property type="gene ID" value="CLYHEMG010669"/>
</dbReference>
<dbReference type="InterPro" id="IPR001849">
    <property type="entry name" value="PH_domain"/>
</dbReference>
<feature type="region of interest" description="Disordered" evidence="2">
    <location>
        <begin position="306"/>
        <end position="336"/>
    </location>
</feature>
<evidence type="ECO:0000256" key="2">
    <source>
        <dbReference type="SAM" id="MobiDB-lite"/>
    </source>
</evidence>
<feature type="compositionally biased region" description="Basic and acidic residues" evidence="2">
    <location>
        <begin position="738"/>
        <end position="747"/>
    </location>
</feature>
<dbReference type="PROSITE" id="PS50003">
    <property type="entry name" value="PH_DOMAIN"/>
    <property type="match status" value="1"/>
</dbReference>
<dbReference type="AlphaFoldDB" id="A0A7M5WM24"/>
<feature type="region of interest" description="Disordered" evidence="2">
    <location>
        <begin position="218"/>
        <end position="259"/>
    </location>
</feature>
<feature type="compositionally biased region" description="Low complexity" evidence="2">
    <location>
        <begin position="561"/>
        <end position="574"/>
    </location>
</feature>
<feature type="compositionally biased region" description="Basic and acidic residues" evidence="2">
    <location>
        <begin position="240"/>
        <end position="251"/>
    </location>
</feature>
<feature type="region of interest" description="Disordered" evidence="2">
    <location>
        <begin position="560"/>
        <end position="621"/>
    </location>
</feature>
<feature type="compositionally biased region" description="Basic and acidic residues" evidence="2">
    <location>
        <begin position="604"/>
        <end position="621"/>
    </location>
</feature>
<proteinExistence type="predicted"/>
<feature type="compositionally biased region" description="Polar residues" evidence="2">
    <location>
        <begin position="230"/>
        <end position="239"/>
    </location>
</feature>
<evidence type="ECO:0000256" key="1">
    <source>
        <dbReference type="SAM" id="Coils"/>
    </source>
</evidence>
<evidence type="ECO:0000313" key="5">
    <source>
        <dbReference type="Proteomes" id="UP000594262"/>
    </source>
</evidence>
<keyword evidence="5" id="KW-1185">Reference proteome</keyword>
<dbReference type="SUPFAM" id="SSF50729">
    <property type="entry name" value="PH domain-like"/>
    <property type="match status" value="1"/>
</dbReference>
<accession>A0A7M5WM24</accession>
<evidence type="ECO:0000259" key="3">
    <source>
        <dbReference type="PROSITE" id="PS50003"/>
    </source>
</evidence>
<feature type="compositionally biased region" description="Low complexity" evidence="2">
    <location>
        <begin position="718"/>
        <end position="735"/>
    </location>
</feature>
<feature type="compositionally biased region" description="Low complexity" evidence="2">
    <location>
        <begin position="952"/>
        <end position="963"/>
    </location>
</feature>
<dbReference type="Proteomes" id="UP000594262">
    <property type="component" value="Unplaced"/>
</dbReference>
<feature type="coiled-coil region" evidence="1">
    <location>
        <begin position="879"/>
        <end position="906"/>
    </location>
</feature>
<name>A0A7M5WM24_9CNID</name>
<dbReference type="SMART" id="SM00233">
    <property type="entry name" value="PH"/>
    <property type="match status" value="2"/>
</dbReference>
<protein>
    <recommendedName>
        <fullName evidence="3">PH domain-containing protein</fullName>
    </recommendedName>
</protein>